<feature type="compositionally biased region" description="Low complexity" evidence="1">
    <location>
        <begin position="92"/>
        <end position="108"/>
    </location>
</feature>
<reference evidence="2" key="1">
    <citation type="submission" date="2020-03" db="EMBL/GenBank/DDBJ databases">
        <title>Studies in the Genomics of Life Span.</title>
        <authorList>
            <person name="Glass D."/>
        </authorList>
    </citation>
    <scope>NUCLEOTIDE SEQUENCE</scope>
    <source>
        <strain evidence="2">SUZIE</strain>
        <tissue evidence="2">Muscle</tissue>
    </source>
</reference>
<dbReference type="AlphaFoldDB" id="A0AA41N9D1"/>
<dbReference type="PANTHER" id="PTHR46963:SF1">
    <property type="entry name" value="SIMILAR TO RIKEN CDNA E130308A19"/>
    <property type="match status" value="1"/>
</dbReference>
<proteinExistence type="predicted"/>
<accession>A0AA41N9D1</accession>
<dbReference type="InterPro" id="IPR042838">
    <property type="entry name" value="KIAA1958"/>
</dbReference>
<comment type="caution">
    <text evidence="2">The sequence shown here is derived from an EMBL/GenBank/DDBJ whole genome shotgun (WGS) entry which is preliminary data.</text>
</comment>
<gene>
    <name evidence="2" type="ORF">SUZIE_185880</name>
</gene>
<protein>
    <submittedName>
        <fullName evidence="2">Uncharacterized protein</fullName>
    </submittedName>
</protein>
<evidence type="ECO:0000313" key="2">
    <source>
        <dbReference type="EMBL" id="MBZ3886016.1"/>
    </source>
</evidence>
<sequence>MLYEDAPFYLSMKSVVNLAALHLYNCQALGKNKLAKMVKTMCEKGNIPGWKTNFSVYHSCSTLSEAHSNQLVLICNNLSQQAAQSVTGHSNSNNSIVSTSYDSSSDTV</sequence>
<dbReference type="Proteomes" id="UP001166674">
    <property type="component" value="Unassembled WGS sequence"/>
</dbReference>
<organism evidence="2 3">
    <name type="scientific">Sciurus carolinensis</name>
    <name type="common">Eastern gray squirrel</name>
    <dbReference type="NCBI Taxonomy" id="30640"/>
    <lineage>
        <taxon>Eukaryota</taxon>
        <taxon>Metazoa</taxon>
        <taxon>Chordata</taxon>
        <taxon>Craniata</taxon>
        <taxon>Vertebrata</taxon>
        <taxon>Euteleostomi</taxon>
        <taxon>Mammalia</taxon>
        <taxon>Eutheria</taxon>
        <taxon>Euarchontoglires</taxon>
        <taxon>Glires</taxon>
        <taxon>Rodentia</taxon>
        <taxon>Sciuromorpha</taxon>
        <taxon>Sciuridae</taxon>
        <taxon>Sciurinae</taxon>
        <taxon>Sciurini</taxon>
        <taxon>Sciurus</taxon>
    </lineage>
</organism>
<name>A0AA41N9D1_SCICA</name>
<evidence type="ECO:0000313" key="3">
    <source>
        <dbReference type="Proteomes" id="UP001166674"/>
    </source>
</evidence>
<feature type="region of interest" description="Disordered" evidence="1">
    <location>
        <begin position="86"/>
        <end position="108"/>
    </location>
</feature>
<keyword evidence="3" id="KW-1185">Reference proteome</keyword>
<dbReference type="PANTHER" id="PTHR46963">
    <property type="entry name" value="SIMILAR TO RIKEN CDNA E130308A19"/>
    <property type="match status" value="1"/>
</dbReference>
<evidence type="ECO:0000256" key="1">
    <source>
        <dbReference type="SAM" id="MobiDB-lite"/>
    </source>
</evidence>
<dbReference type="EMBL" id="JAATJV010404299">
    <property type="protein sequence ID" value="MBZ3886016.1"/>
    <property type="molecule type" value="Genomic_DNA"/>
</dbReference>